<dbReference type="Pfam" id="PF17853">
    <property type="entry name" value="GGDEF_2"/>
    <property type="match status" value="1"/>
</dbReference>
<comment type="similarity">
    <text evidence="1">Belongs to the CdaR family.</text>
</comment>
<gene>
    <name evidence="5" type="ORF">CIAN88_04840</name>
</gene>
<reference evidence="5 6" key="1">
    <citation type="submission" date="2014-08" db="EMBL/GenBank/DDBJ databases">
        <title>Clostridium innocuum, an unnegligible vancomycin-resistant pathogen causing extra-intestinal infections.</title>
        <authorList>
            <person name="Feng Y."/>
            <person name="Chiu C.-H."/>
        </authorList>
    </citation>
    <scope>NUCLEOTIDE SEQUENCE [LARGE SCALE GENOMIC DNA]</scope>
    <source>
        <strain evidence="5 6">AN88</strain>
    </source>
</reference>
<comment type="caution">
    <text evidence="5">The sequence shown here is derived from an EMBL/GenBank/DDBJ whole genome shotgun (WGS) entry which is preliminary data.</text>
</comment>
<dbReference type="InterPro" id="IPR041522">
    <property type="entry name" value="CdaR_GGDEF"/>
</dbReference>
<name>A0A099I911_CLOIN</name>
<sequence>MKISEELAKIIVDNIHEVIPEEINFINADGLIIASTDPKRMHRLHTGALSVIRNREQLSVQNDTQYYGARKGINMPVFFDDEIIGVIGITGEEQDVIGYAKILQKMTQILVKDAYYRDIRHQKRSSDRILIERVLSGNFENESLFQNDNLTQRSPRLIVCARIDGQLKDEQIDRIHRLLEAVPFSSYIEKKALYVQELIFIIPAQNRMYIQQWIGSIREICPHAIYWGIGTVTEKISDLPLSYSRAKTAALWGSRISGHRVSCYEDIGVGMLLPHIDELERAYYLKHLFKDCSAERIAEIMMVLSLCEEHNGSILHCAKACNMHRNSFQYKLLQIRKQTGLDPRSLHDYVLLKLAVVLYQFQQNTPHS</sequence>
<dbReference type="InterPro" id="IPR025736">
    <property type="entry name" value="PucR_C-HTH_dom"/>
</dbReference>
<dbReference type="EMBL" id="JQIF01000020">
    <property type="protein sequence ID" value="KGJ54190.1"/>
    <property type="molecule type" value="Genomic_DNA"/>
</dbReference>
<dbReference type="InterPro" id="IPR051448">
    <property type="entry name" value="CdaR-like_regulators"/>
</dbReference>
<feature type="domain" description="PucR C-terminal helix-turn-helix" evidence="3">
    <location>
        <begin position="307"/>
        <end position="356"/>
    </location>
</feature>
<feature type="domain" description="Putative sugar diacid recognition" evidence="2">
    <location>
        <begin position="3"/>
        <end position="126"/>
    </location>
</feature>
<dbReference type="InterPro" id="IPR008599">
    <property type="entry name" value="Diacid_rec"/>
</dbReference>
<dbReference type="PANTHER" id="PTHR33744">
    <property type="entry name" value="CARBOHYDRATE DIACID REGULATOR"/>
    <property type="match status" value="1"/>
</dbReference>
<dbReference type="AlphaFoldDB" id="A0A099I911"/>
<evidence type="ECO:0000313" key="5">
    <source>
        <dbReference type="EMBL" id="KGJ54190.1"/>
    </source>
</evidence>
<organism evidence="5 6">
    <name type="scientific">Clostridium innocuum</name>
    <dbReference type="NCBI Taxonomy" id="1522"/>
    <lineage>
        <taxon>Bacteria</taxon>
        <taxon>Bacillati</taxon>
        <taxon>Bacillota</taxon>
        <taxon>Clostridia</taxon>
        <taxon>Eubacteriales</taxon>
        <taxon>Clostridiaceae</taxon>
        <taxon>Clostridium</taxon>
    </lineage>
</organism>
<evidence type="ECO:0000259" key="2">
    <source>
        <dbReference type="Pfam" id="PF05651"/>
    </source>
</evidence>
<accession>A0A099I911</accession>
<dbReference type="RefSeq" id="WP_044904372.1">
    <property type="nucleotide sequence ID" value="NZ_JQIF01000020.1"/>
</dbReference>
<evidence type="ECO:0000259" key="3">
    <source>
        <dbReference type="Pfam" id="PF13556"/>
    </source>
</evidence>
<dbReference type="Pfam" id="PF13556">
    <property type="entry name" value="HTH_30"/>
    <property type="match status" value="1"/>
</dbReference>
<evidence type="ECO:0000313" key="6">
    <source>
        <dbReference type="Proteomes" id="UP000030008"/>
    </source>
</evidence>
<dbReference type="PANTHER" id="PTHR33744:SF16">
    <property type="entry name" value="CARBOHYDRATE DIACID REGULATOR"/>
    <property type="match status" value="1"/>
</dbReference>
<feature type="domain" description="CdaR GGDEF-like" evidence="4">
    <location>
        <begin position="153"/>
        <end position="250"/>
    </location>
</feature>
<dbReference type="Pfam" id="PF05651">
    <property type="entry name" value="Diacid_rec"/>
    <property type="match status" value="1"/>
</dbReference>
<dbReference type="InterPro" id="IPR042070">
    <property type="entry name" value="PucR_C-HTH_sf"/>
</dbReference>
<proteinExistence type="inferred from homology"/>
<evidence type="ECO:0000259" key="4">
    <source>
        <dbReference type="Pfam" id="PF17853"/>
    </source>
</evidence>
<evidence type="ECO:0000256" key="1">
    <source>
        <dbReference type="ARBA" id="ARBA00006754"/>
    </source>
</evidence>
<protein>
    <submittedName>
        <fullName evidence="5">Sugar diacid recognition</fullName>
    </submittedName>
</protein>
<dbReference type="Proteomes" id="UP000030008">
    <property type="component" value="Unassembled WGS sequence"/>
</dbReference>
<dbReference type="Gene3D" id="1.10.10.2840">
    <property type="entry name" value="PucR C-terminal helix-turn-helix domain"/>
    <property type="match status" value="1"/>
</dbReference>